<evidence type="ECO:0000313" key="2">
    <source>
        <dbReference type="EMBL" id="MDG9699515.1"/>
    </source>
</evidence>
<feature type="compositionally biased region" description="Pro residues" evidence="1">
    <location>
        <begin position="225"/>
        <end position="235"/>
    </location>
</feature>
<proteinExistence type="predicted"/>
<evidence type="ECO:0000313" key="3">
    <source>
        <dbReference type="Proteomes" id="UP001237156"/>
    </source>
</evidence>
<keyword evidence="3" id="KW-1185">Reference proteome</keyword>
<organism evidence="2 3">
    <name type="scientific">Ottowia cancrivicina</name>
    <dbReference type="NCBI Taxonomy" id="3040346"/>
    <lineage>
        <taxon>Bacteria</taxon>
        <taxon>Pseudomonadati</taxon>
        <taxon>Pseudomonadota</taxon>
        <taxon>Betaproteobacteria</taxon>
        <taxon>Burkholderiales</taxon>
        <taxon>Comamonadaceae</taxon>
        <taxon>Ottowia</taxon>
    </lineage>
</organism>
<evidence type="ECO:0000256" key="1">
    <source>
        <dbReference type="SAM" id="MobiDB-lite"/>
    </source>
</evidence>
<dbReference type="EMBL" id="JARVII010000012">
    <property type="protein sequence ID" value="MDG9699515.1"/>
    <property type="molecule type" value="Genomic_DNA"/>
</dbReference>
<dbReference type="AlphaFoldDB" id="A0AAW6RJ20"/>
<dbReference type="Proteomes" id="UP001237156">
    <property type="component" value="Unassembled WGS sequence"/>
</dbReference>
<reference evidence="2 3" key="1">
    <citation type="submission" date="2023-04" db="EMBL/GenBank/DDBJ databases">
        <title>Ottowia paracancer sp. nov., isolated from human stomach.</title>
        <authorList>
            <person name="Song Y."/>
        </authorList>
    </citation>
    <scope>NUCLEOTIDE SEQUENCE [LARGE SCALE GENOMIC DNA]</scope>
    <source>
        <strain evidence="2 3">10c7w1</strain>
    </source>
</reference>
<gene>
    <name evidence="2" type="ORF">QB898_07300</name>
</gene>
<feature type="region of interest" description="Disordered" evidence="1">
    <location>
        <begin position="216"/>
        <end position="235"/>
    </location>
</feature>
<protein>
    <recommendedName>
        <fullName evidence="4">Ferritin</fullName>
    </recommendedName>
</protein>
<evidence type="ECO:0008006" key="4">
    <source>
        <dbReference type="Google" id="ProtNLM"/>
    </source>
</evidence>
<accession>A0AAW6RJ20</accession>
<dbReference type="RefSeq" id="WP_279524409.1">
    <property type="nucleotide sequence ID" value="NZ_JARVII010000012.1"/>
</dbReference>
<comment type="caution">
    <text evidence="2">The sequence shown here is derived from an EMBL/GenBank/DDBJ whole genome shotgun (WGS) entry which is preliminary data.</text>
</comment>
<sequence>MPAFAAPPTPDAAAWPATAAALRAALQDEQAAYAYYSAALAAFGSYAPWPALHQACGQRIQSLAAALAALCQPAGIAPMTAPIAPPRLGAGWRASIERAMNGCIASAGLYQRLQTAPVSSAAARLFQRAQSDLLTRHLPALQRAWQAAADLERYHALQGIAPAQAHTRHGLIGDTVEQLLALLSRQGGLFGLAGALLRAAHPTLLAGAFTGSAAVQGMRHARTPTHPPQPHNQEN</sequence>
<name>A0AAW6RJ20_9BURK</name>